<dbReference type="Proteomes" id="UP000068196">
    <property type="component" value="Chromosome"/>
</dbReference>
<dbReference type="NCBIfam" id="TIGR02138">
    <property type="entry name" value="phosphate_pstC"/>
    <property type="match status" value="1"/>
</dbReference>
<keyword evidence="2 5" id="KW-0812">Transmembrane</keyword>
<dbReference type="InterPro" id="IPR035906">
    <property type="entry name" value="MetI-like_sf"/>
</dbReference>
<dbReference type="PATRIC" id="fig|1653476.3.peg.970"/>
<dbReference type="GO" id="GO:0005886">
    <property type="term" value="C:plasma membrane"/>
    <property type="evidence" value="ECO:0007669"/>
    <property type="project" value="UniProtKB-SubCell"/>
</dbReference>
<keyword evidence="6" id="KW-0592">Phosphate transport</keyword>
<reference evidence="8 9" key="1">
    <citation type="journal article" date="2016" name="Int. J. Syst. Evol. Microbiol.">
        <title>Caldimicrobium thiodismutans sp. nov., a sulfur-disproportionating bacterium isolated from a hot spring, and emended description of the genus Caldimicrobium.</title>
        <authorList>
            <person name="Kojima H."/>
            <person name="Umezawa K."/>
            <person name="Fukui M."/>
        </authorList>
    </citation>
    <scope>NUCLEOTIDE SEQUENCE [LARGE SCALE GENOMIC DNA]</scope>
    <source>
        <strain evidence="8 9">TF1</strain>
    </source>
</reference>
<keyword evidence="3 5" id="KW-1133">Transmembrane helix</keyword>
<feature type="transmembrane region" description="Helical" evidence="5">
    <location>
        <begin position="125"/>
        <end position="147"/>
    </location>
</feature>
<keyword evidence="5" id="KW-0813">Transport</keyword>
<gene>
    <name evidence="8" type="ORF">THC_0933</name>
</gene>
<dbReference type="PANTHER" id="PTHR42727">
    <property type="entry name" value="PHOSPHATE TRANSPORT SYSTEM PERMEASE PROTEIN"/>
    <property type="match status" value="1"/>
</dbReference>
<feature type="transmembrane region" description="Helical" evidence="5">
    <location>
        <begin position="12"/>
        <end position="36"/>
    </location>
</feature>
<feature type="domain" description="ABC transmembrane type-1" evidence="7">
    <location>
        <begin position="79"/>
        <end position="295"/>
    </location>
</feature>
<dbReference type="Gene3D" id="1.10.3720.10">
    <property type="entry name" value="MetI-like"/>
    <property type="match status" value="1"/>
</dbReference>
<name>A0A0U4N246_9BACT</name>
<comment type="subcellular location">
    <subcellularLocation>
        <location evidence="1 5">Cell membrane</location>
        <topology evidence="1 5">Multi-pass membrane protein</topology>
    </subcellularLocation>
</comment>
<dbReference type="Pfam" id="PF00528">
    <property type="entry name" value="BPD_transp_1"/>
    <property type="match status" value="1"/>
</dbReference>
<comment type="function">
    <text evidence="6">Part of the binding-protein-dependent transport system for phosphate; probably responsible for the translocation of the substrate across the membrane.</text>
</comment>
<dbReference type="InterPro" id="IPR011864">
    <property type="entry name" value="Phosphate_PstC"/>
</dbReference>
<organism evidence="8 9">
    <name type="scientific">Caldimicrobium thiodismutans</name>
    <dbReference type="NCBI Taxonomy" id="1653476"/>
    <lineage>
        <taxon>Bacteria</taxon>
        <taxon>Pseudomonadati</taxon>
        <taxon>Thermodesulfobacteriota</taxon>
        <taxon>Thermodesulfobacteria</taxon>
        <taxon>Thermodesulfobacteriales</taxon>
        <taxon>Thermodesulfobacteriaceae</taxon>
        <taxon>Caldimicrobium</taxon>
    </lineage>
</organism>
<reference evidence="9" key="2">
    <citation type="journal article" date="2016" name="Int. J. Syst. Evol. Microbiol.">
        <title>Caldimicrobium thiodismutans sp. nov., a sulfur-disproportionating bacterium isolated from a hot spring.</title>
        <authorList>
            <person name="Kojima H."/>
            <person name="Umezawa K."/>
            <person name="Fukui M."/>
        </authorList>
    </citation>
    <scope>NUCLEOTIDE SEQUENCE [LARGE SCALE GENOMIC DNA]</scope>
    <source>
        <strain evidence="9">TF1</strain>
    </source>
</reference>
<dbReference type="GO" id="GO:0006817">
    <property type="term" value="P:phosphate ion transport"/>
    <property type="evidence" value="ECO:0007669"/>
    <property type="project" value="UniProtKB-KW"/>
</dbReference>
<feature type="transmembrane region" description="Helical" evidence="5">
    <location>
        <begin position="159"/>
        <end position="178"/>
    </location>
</feature>
<accession>A0A0U4N246</accession>
<evidence type="ECO:0000256" key="5">
    <source>
        <dbReference type="RuleBase" id="RU363032"/>
    </source>
</evidence>
<dbReference type="AlphaFoldDB" id="A0A0U4N246"/>
<evidence type="ECO:0000313" key="9">
    <source>
        <dbReference type="Proteomes" id="UP000068196"/>
    </source>
</evidence>
<dbReference type="CDD" id="cd06261">
    <property type="entry name" value="TM_PBP2"/>
    <property type="match status" value="1"/>
</dbReference>
<evidence type="ECO:0000256" key="2">
    <source>
        <dbReference type="ARBA" id="ARBA00022692"/>
    </source>
</evidence>
<dbReference type="InterPro" id="IPR000515">
    <property type="entry name" value="MetI-like"/>
</dbReference>
<proteinExistence type="inferred from homology"/>
<feature type="transmembrane region" description="Helical" evidence="5">
    <location>
        <begin position="274"/>
        <end position="298"/>
    </location>
</feature>
<dbReference type="STRING" id="1653476.THC_0933"/>
<dbReference type="EMBL" id="AP014945">
    <property type="protein sequence ID" value="BAU23318.1"/>
    <property type="molecule type" value="Genomic_DNA"/>
</dbReference>
<evidence type="ECO:0000256" key="1">
    <source>
        <dbReference type="ARBA" id="ARBA00004651"/>
    </source>
</evidence>
<keyword evidence="9" id="KW-1185">Reference proteome</keyword>
<evidence type="ECO:0000256" key="4">
    <source>
        <dbReference type="ARBA" id="ARBA00023136"/>
    </source>
</evidence>
<dbReference type="GO" id="GO:0005315">
    <property type="term" value="F:phosphate transmembrane transporter activity"/>
    <property type="evidence" value="ECO:0007669"/>
    <property type="project" value="InterPro"/>
</dbReference>
<keyword evidence="6" id="KW-1003">Cell membrane</keyword>
<feature type="transmembrane region" description="Helical" evidence="5">
    <location>
        <begin position="75"/>
        <end position="104"/>
    </location>
</feature>
<dbReference type="PANTHER" id="PTHR42727:SF1">
    <property type="entry name" value="PHOSPHATE TRANSPORT SYSTEM PERMEASE"/>
    <property type="match status" value="1"/>
</dbReference>
<feature type="transmembrane region" description="Helical" evidence="5">
    <location>
        <begin position="219"/>
        <end position="241"/>
    </location>
</feature>
<sequence length="305" mass="33758">MKIEHKKKLDYLFKGFLIFTSLVSIFVTLAIVIALIEDTIKFFTHQEAGGFPTSLIRFFTEREWTPTFEIKKIGIWPLLCGTFLIAFIAMIISVPLGLVIAVYLSEFASYRIKESVKPWLDFLEAVPTVVYGYFALLGVTPLLQWILGKFGLVVEGMNALSPGIVLGIMILPFTASLVEDSLRGVPQYLREASYSLGASKLETAFKVVVPAARSGILSAYLLGASRAIGETMVVAVAAGMFPNLTLNPLEPVQTITGYIVQVALGDLPFNSFEYLSIFAAGFLLFIVSLFFNLLAIYFKSKIERY</sequence>
<evidence type="ECO:0000313" key="8">
    <source>
        <dbReference type="EMBL" id="BAU23318.1"/>
    </source>
</evidence>
<protein>
    <recommendedName>
        <fullName evidence="6">Phosphate transport system permease protein</fullName>
    </recommendedName>
</protein>
<dbReference type="RefSeq" id="WP_197650944.1">
    <property type="nucleotide sequence ID" value="NZ_AP014945.1"/>
</dbReference>
<comment type="similarity">
    <text evidence="6">Belongs to the binding-protein-dependent transport system permease family. CysTW subfamily.</text>
</comment>
<dbReference type="SUPFAM" id="SSF161098">
    <property type="entry name" value="MetI-like"/>
    <property type="match status" value="1"/>
</dbReference>
<dbReference type="KEGG" id="cthi:THC_0933"/>
<evidence type="ECO:0000259" key="7">
    <source>
        <dbReference type="PROSITE" id="PS50928"/>
    </source>
</evidence>
<evidence type="ECO:0000256" key="3">
    <source>
        <dbReference type="ARBA" id="ARBA00022989"/>
    </source>
</evidence>
<keyword evidence="4 5" id="KW-0472">Membrane</keyword>
<dbReference type="PROSITE" id="PS50928">
    <property type="entry name" value="ABC_TM1"/>
    <property type="match status" value="1"/>
</dbReference>
<evidence type="ECO:0000256" key="6">
    <source>
        <dbReference type="RuleBase" id="RU363054"/>
    </source>
</evidence>